<dbReference type="PANTHER" id="PTHR42951">
    <property type="entry name" value="METALLO-BETA-LACTAMASE DOMAIN-CONTAINING"/>
    <property type="match status" value="1"/>
</dbReference>
<feature type="domain" description="Metallo-beta-lactamase" evidence="1">
    <location>
        <begin position="30"/>
        <end position="247"/>
    </location>
</feature>
<accession>A0A9Y2K1B5</accession>
<reference evidence="2 3" key="1">
    <citation type="submission" date="2023-06" db="EMBL/GenBank/DDBJ databases">
        <authorList>
            <person name="Oyuntsetseg B."/>
            <person name="Kim S.B."/>
        </authorList>
    </citation>
    <scope>NUCLEOTIDE SEQUENCE [LARGE SCALE GENOMIC DNA]</scope>
    <source>
        <strain evidence="2 3">4-36</strain>
    </source>
</reference>
<sequence length="273" mass="29115">MTGGKSIGATAGLREIASNVFWLGLPGRTRTNVYFIRSGPAWVLVDAGWAKDARRIENTAKALFGATTGPPAAILLTHVHPDHAGSARYLARLWDCAVHLHPDELPIANADFETMVAVAGPLDRWVVLPLLRAMGRRRRQAALERSTLGALARPVEPGHGLPGLPDWECVSTPGHTPGHLAYFRPADRVLLSGDALVTLRIRTVRGLLTARPGLSAPPWYTTWDPTLAAESIRRLAALSPTVLAGGHGTPLTGPGSEAALSAFVSGRQHSSDR</sequence>
<dbReference type="EMBL" id="CP127295">
    <property type="protein sequence ID" value="WIY07446.1"/>
    <property type="molecule type" value="Genomic_DNA"/>
</dbReference>
<evidence type="ECO:0000313" key="3">
    <source>
        <dbReference type="Proteomes" id="UP001239397"/>
    </source>
</evidence>
<dbReference type="Gene3D" id="3.60.15.10">
    <property type="entry name" value="Ribonuclease Z/Hydroxyacylglutathione hydrolase-like"/>
    <property type="match status" value="1"/>
</dbReference>
<dbReference type="InterPro" id="IPR050855">
    <property type="entry name" value="NDM-1-like"/>
</dbReference>
<dbReference type="InterPro" id="IPR036866">
    <property type="entry name" value="RibonucZ/Hydroxyglut_hydro"/>
</dbReference>
<dbReference type="CDD" id="cd07721">
    <property type="entry name" value="yflN-like_MBL-fold"/>
    <property type="match status" value="1"/>
</dbReference>
<dbReference type="SUPFAM" id="SSF56281">
    <property type="entry name" value="Metallo-hydrolase/oxidoreductase"/>
    <property type="match status" value="1"/>
</dbReference>
<dbReference type="KEGG" id="amog:QRX60_23475"/>
<evidence type="ECO:0000259" key="1">
    <source>
        <dbReference type="SMART" id="SM00849"/>
    </source>
</evidence>
<dbReference type="Proteomes" id="UP001239397">
    <property type="component" value="Chromosome"/>
</dbReference>
<dbReference type="Pfam" id="PF00753">
    <property type="entry name" value="Lactamase_B"/>
    <property type="match status" value="1"/>
</dbReference>
<name>A0A9Y2K1B5_9PSEU</name>
<dbReference type="PANTHER" id="PTHR42951:SF17">
    <property type="entry name" value="METALLO-BETA-LACTAMASE DOMAIN-CONTAINING PROTEIN"/>
    <property type="match status" value="1"/>
</dbReference>
<protein>
    <submittedName>
        <fullName evidence="2">MBL fold metallo-hydrolase</fullName>
    </submittedName>
</protein>
<dbReference type="SMART" id="SM00849">
    <property type="entry name" value="Lactamase_B"/>
    <property type="match status" value="1"/>
</dbReference>
<proteinExistence type="predicted"/>
<organism evidence="2 3">
    <name type="scientific">Amycolatopsis mongoliensis</name>
    <dbReference type="NCBI Taxonomy" id="715475"/>
    <lineage>
        <taxon>Bacteria</taxon>
        <taxon>Bacillati</taxon>
        <taxon>Actinomycetota</taxon>
        <taxon>Actinomycetes</taxon>
        <taxon>Pseudonocardiales</taxon>
        <taxon>Pseudonocardiaceae</taxon>
        <taxon>Amycolatopsis</taxon>
    </lineage>
</organism>
<dbReference type="AlphaFoldDB" id="A0A9Y2K1B5"/>
<gene>
    <name evidence="2" type="ORF">QRX60_23475</name>
</gene>
<keyword evidence="3" id="KW-1185">Reference proteome</keyword>
<evidence type="ECO:0000313" key="2">
    <source>
        <dbReference type="EMBL" id="WIY07446.1"/>
    </source>
</evidence>
<dbReference type="InterPro" id="IPR001279">
    <property type="entry name" value="Metallo-B-lactamas"/>
</dbReference>
<dbReference type="RefSeq" id="WP_286003678.1">
    <property type="nucleotide sequence ID" value="NZ_CP127295.1"/>
</dbReference>